<dbReference type="InterPro" id="IPR012340">
    <property type="entry name" value="NA-bd_OB-fold"/>
</dbReference>
<evidence type="ECO:0000313" key="6">
    <source>
        <dbReference type="Proteomes" id="UP000191663"/>
    </source>
</evidence>
<reference evidence="6" key="1">
    <citation type="submission" date="2017-01" db="EMBL/GenBank/DDBJ databases">
        <title>Novel pathways for hydrocarbon cycling and metabolic interdependencies in hydrothermal sediment communities.</title>
        <authorList>
            <person name="Dombrowski N."/>
            <person name="Seitz K."/>
            <person name="Teske A."/>
            <person name="Baker B."/>
        </authorList>
    </citation>
    <scope>NUCLEOTIDE SEQUENCE [LARGE SCALE GENOMIC DNA]</scope>
</reference>
<dbReference type="InterPro" id="IPR051270">
    <property type="entry name" value="Tyrosine-tRNA_ligase_regulator"/>
</dbReference>
<keyword evidence="1 3" id="KW-0820">tRNA-binding</keyword>
<dbReference type="EMBL" id="MUKB01000026">
    <property type="protein sequence ID" value="OPX18268.1"/>
    <property type="molecule type" value="Genomic_DNA"/>
</dbReference>
<dbReference type="GO" id="GO:0000049">
    <property type="term" value="F:tRNA binding"/>
    <property type="evidence" value="ECO:0007669"/>
    <property type="project" value="UniProtKB-UniRule"/>
</dbReference>
<dbReference type="SUPFAM" id="SSF50249">
    <property type="entry name" value="Nucleic acid-binding proteins"/>
    <property type="match status" value="1"/>
</dbReference>
<sequence>MKEKGTIGFELFERLDLRIGQVISARRISGSKNLILLEIDFGSEKRQVVVGMAQFYEPEHFIGKRLPVLLNLEPRNFMGYKSEGMVLAADEDGRPVLLLPEKEVKPGSIIR</sequence>
<keyword evidence="5" id="KW-0436">Ligase</keyword>
<evidence type="ECO:0000256" key="3">
    <source>
        <dbReference type="PROSITE-ProRule" id="PRU00209"/>
    </source>
</evidence>
<dbReference type="PANTHER" id="PTHR11586">
    <property type="entry name" value="TRNA-AMINOACYLATION COFACTOR ARC1 FAMILY MEMBER"/>
    <property type="match status" value="1"/>
</dbReference>
<gene>
    <name evidence="5" type="ORF">BXT86_02105</name>
</gene>
<dbReference type="PROSITE" id="PS50886">
    <property type="entry name" value="TRBD"/>
    <property type="match status" value="1"/>
</dbReference>
<evidence type="ECO:0000313" key="5">
    <source>
        <dbReference type="EMBL" id="OPX18268.1"/>
    </source>
</evidence>
<dbReference type="Proteomes" id="UP000191663">
    <property type="component" value="Unassembled WGS sequence"/>
</dbReference>
<dbReference type="PANTHER" id="PTHR11586:SF37">
    <property type="entry name" value="TRNA-BINDING DOMAIN-CONTAINING PROTEIN"/>
    <property type="match status" value="1"/>
</dbReference>
<feature type="domain" description="TRNA-binding" evidence="4">
    <location>
        <begin position="11"/>
        <end position="111"/>
    </location>
</feature>
<organism evidence="5 6">
    <name type="scientific">candidate division WOR-3 bacterium 4484_100</name>
    <dbReference type="NCBI Taxonomy" id="1936077"/>
    <lineage>
        <taxon>Bacteria</taxon>
        <taxon>Bacteria division WOR-3</taxon>
    </lineage>
</organism>
<dbReference type="GO" id="GO:0016874">
    <property type="term" value="F:ligase activity"/>
    <property type="evidence" value="ECO:0007669"/>
    <property type="project" value="UniProtKB-KW"/>
</dbReference>
<evidence type="ECO:0000256" key="2">
    <source>
        <dbReference type="ARBA" id="ARBA00022884"/>
    </source>
</evidence>
<keyword evidence="2 3" id="KW-0694">RNA-binding</keyword>
<dbReference type="Gene3D" id="2.40.50.140">
    <property type="entry name" value="Nucleic acid-binding proteins"/>
    <property type="match status" value="1"/>
</dbReference>
<evidence type="ECO:0000259" key="4">
    <source>
        <dbReference type="PROSITE" id="PS50886"/>
    </source>
</evidence>
<protein>
    <submittedName>
        <fullName evidence="5">Methionine--tRNA ligase</fullName>
    </submittedName>
</protein>
<comment type="caution">
    <text evidence="5">The sequence shown here is derived from an EMBL/GenBank/DDBJ whole genome shotgun (WGS) entry which is preliminary data.</text>
</comment>
<dbReference type="InterPro" id="IPR002547">
    <property type="entry name" value="tRNA-bd_dom"/>
</dbReference>
<dbReference type="Pfam" id="PF01588">
    <property type="entry name" value="tRNA_bind"/>
    <property type="match status" value="1"/>
</dbReference>
<dbReference type="AlphaFoldDB" id="A0A1V4QFZ4"/>
<accession>A0A1V4QFZ4</accession>
<name>A0A1V4QFZ4_UNCW3</name>
<proteinExistence type="predicted"/>
<evidence type="ECO:0000256" key="1">
    <source>
        <dbReference type="ARBA" id="ARBA00022555"/>
    </source>
</evidence>